<dbReference type="RefSeq" id="WP_011820607.1">
    <property type="nucleotide sequence ID" value="NC_008817.1"/>
</dbReference>
<dbReference type="PANTHER" id="PTHR30244:SF34">
    <property type="entry name" value="DTDP-4-AMINO-4,6-DIDEOXYGALACTOSE TRANSAMINASE"/>
    <property type="match status" value="1"/>
</dbReference>
<evidence type="ECO:0000256" key="3">
    <source>
        <dbReference type="RuleBase" id="RU004508"/>
    </source>
</evidence>
<comment type="similarity">
    <text evidence="3">Belongs to the DegT/DnrJ/EryC1 family.</text>
</comment>
<evidence type="ECO:0000313" key="4">
    <source>
        <dbReference type="EMBL" id="ABM72508.1"/>
    </source>
</evidence>
<feature type="modified residue" description="N6-(pyridoxal phosphate)lysine" evidence="2">
    <location>
        <position position="190"/>
    </location>
</feature>
<dbReference type="eggNOG" id="COG0399">
    <property type="taxonomic scope" value="Bacteria"/>
</dbReference>
<dbReference type="InterPro" id="IPR015421">
    <property type="entry name" value="PyrdxlP-dep_Trfase_major"/>
</dbReference>
<dbReference type="InterPro" id="IPR000653">
    <property type="entry name" value="DegT/StrS_aminotransferase"/>
</dbReference>
<dbReference type="GO" id="GO:0008483">
    <property type="term" value="F:transaminase activity"/>
    <property type="evidence" value="ECO:0007669"/>
    <property type="project" value="TreeGrafter"/>
</dbReference>
<dbReference type="Gene3D" id="3.90.1150.10">
    <property type="entry name" value="Aspartate Aminotransferase, domain 1"/>
    <property type="match status" value="1"/>
</dbReference>
<dbReference type="PANTHER" id="PTHR30244">
    <property type="entry name" value="TRANSAMINASE"/>
    <property type="match status" value="1"/>
</dbReference>
<dbReference type="OrthoDB" id="9810913at2"/>
<dbReference type="GeneID" id="60201643"/>
<feature type="active site" description="Proton acceptor" evidence="1">
    <location>
        <position position="190"/>
    </location>
</feature>
<dbReference type="EMBL" id="CP000552">
    <property type="protein sequence ID" value="ABM72508.1"/>
    <property type="molecule type" value="Genomic_DNA"/>
</dbReference>
<evidence type="ECO:0000313" key="5">
    <source>
        <dbReference type="Proteomes" id="UP000001589"/>
    </source>
</evidence>
<dbReference type="Proteomes" id="UP000001589">
    <property type="component" value="Chromosome"/>
</dbReference>
<reference evidence="4 5" key="1">
    <citation type="journal article" date="2007" name="PLoS Genet.">
        <title>Patterns and implications of gene gain and loss in the evolution of Prochlorococcus.</title>
        <authorList>
            <person name="Kettler G.C."/>
            <person name="Martiny A.C."/>
            <person name="Huang K."/>
            <person name="Zucker J."/>
            <person name="Coleman M.L."/>
            <person name="Rodrigue S."/>
            <person name="Chen F."/>
            <person name="Lapidus A."/>
            <person name="Ferriera S."/>
            <person name="Johnson J."/>
            <person name="Steglich C."/>
            <person name="Church G.M."/>
            <person name="Richardson P."/>
            <person name="Chisholm S.W."/>
        </authorList>
    </citation>
    <scope>NUCLEOTIDE SEQUENCE [LARGE SCALE GENOMIC DNA]</scope>
    <source>
        <strain evidence="4 5">MIT 9515</strain>
    </source>
</reference>
<dbReference type="STRING" id="167542.P9515_13011"/>
<dbReference type="InterPro" id="IPR015422">
    <property type="entry name" value="PyrdxlP-dep_Trfase_small"/>
</dbReference>
<dbReference type="HOGENOM" id="CLU_033332_2_4_3"/>
<sequence length="370" mass="42104">MREPLNQYEPDITEDDIAAVNKYLRSGGYVTEFKKTRDLEKSISEYCQTNNAVIFPNGTLSLLAILKSLNIGRGDTVIVPNYTMAATAFAVIETGAEVIFCDVELPSCCICFDSFKKAIECQRKRPKAVMLMSANGRYPSYEINEFISFCTNKGIEVVEDSAQSLGSKYKDGQHIGTKGVAGSFSFSMPKIITAGQGGAVISNDENLIFKLRSYRDFGRLSGGNDLHPEIGLNLKYTDLQATLALSQINRIDRLVEIKKRNFKLLIDSVQSEYLYINQNDLKYTTPWFYELMTPHRESLINWLSEQNIFTRNMYPELNRQGAFSFHHQHKHEFKNSSFISRNGLWLPSHTKLNHNDMNRIIEALNTFRPV</sequence>
<proteinExistence type="inferred from homology"/>
<dbReference type="InterPro" id="IPR015424">
    <property type="entry name" value="PyrdxlP-dep_Trfase"/>
</dbReference>
<evidence type="ECO:0000256" key="2">
    <source>
        <dbReference type="PIRSR" id="PIRSR000390-2"/>
    </source>
</evidence>
<dbReference type="Gene3D" id="3.40.640.10">
    <property type="entry name" value="Type I PLP-dependent aspartate aminotransferase-like (Major domain)"/>
    <property type="match status" value="1"/>
</dbReference>
<evidence type="ECO:0000256" key="1">
    <source>
        <dbReference type="PIRSR" id="PIRSR000390-1"/>
    </source>
</evidence>
<protein>
    <submittedName>
        <fullName evidence="4">Uncharacterized protein</fullName>
    </submittedName>
</protein>
<dbReference type="PIRSF" id="PIRSF000390">
    <property type="entry name" value="PLP_StrS"/>
    <property type="match status" value="1"/>
</dbReference>
<dbReference type="Pfam" id="PF01041">
    <property type="entry name" value="DegT_DnrJ_EryC1"/>
    <property type="match status" value="1"/>
</dbReference>
<organism evidence="4 5">
    <name type="scientific">Prochlorococcus marinus (strain MIT 9515)</name>
    <dbReference type="NCBI Taxonomy" id="167542"/>
    <lineage>
        <taxon>Bacteria</taxon>
        <taxon>Bacillati</taxon>
        <taxon>Cyanobacteriota</taxon>
        <taxon>Cyanophyceae</taxon>
        <taxon>Synechococcales</taxon>
        <taxon>Prochlorococcaceae</taxon>
        <taxon>Prochlorococcus</taxon>
    </lineage>
</organism>
<accession>A2BXJ7</accession>
<dbReference type="GO" id="GO:0000271">
    <property type="term" value="P:polysaccharide biosynthetic process"/>
    <property type="evidence" value="ECO:0007669"/>
    <property type="project" value="TreeGrafter"/>
</dbReference>
<dbReference type="SUPFAM" id="SSF53383">
    <property type="entry name" value="PLP-dependent transferases"/>
    <property type="match status" value="1"/>
</dbReference>
<dbReference type="AlphaFoldDB" id="A2BXJ7"/>
<name>A2BXJ7_PROM5</name>
<dbReference type="KEGG" id="pmc:P9515_13011"/>
<gene>
    <name evidence="4" type="ordered locus">P9515_13011</name>
</gene>
<keyword evidence="2 3" id="KW-0663">Pyridoxal phosphate</keyword>
<dbReference type="GO" id="GO:0030170">
    <property type="term" value="F:pyridoxal phosphate binding"/>
    <property type="evidence" value="ECO:0007669"/>
    <property type="project" value="TreeGrafter"/>
</dbReference>